<proteinExistence type="predicted"/>
<dbReference type="OrthoDB" id="1806309at2759"/>
<accession>A0A1E5VQB5</accession>
<dbReference type="EMBL" id="LWDX02032898">
    <property type="protein sequence ID" value="OEL27286.1"/>
    <property type="molecule type" value="Genomic_DNA"/>
</dbReference>
<keyword evidence="3" id="KW-1185">Reference proteome</keyword>
<sequence length="127" mass="14206">MAQLSSKSRFMAAVWKKTLRKARRWKKMRHSQNKLWRQVCLTIPRAPPLVSSVRPGPEPNSSPHSRPSPAVRRPISADLRCISSMTMMTHELNVLPCCLITSLDASSFSFLYPSVLSTLSSMSLPPG</sequence>
<reference evidence="2 3" key="1">
    <citation type="submission" date="2016-09" db="EMBL/GenBank/DDBJ databases">
        <title>The draft genome of Dichanthelium oligosanthes: A C3 panicoid grass species.</title>
        <authorList>
            <person name="Studer A.J."/>
            <person name="Schnable J.C."/>
            <person name="Brutnell T.P."/>
        </authorList>
    </citation>
    <scope>NUCLEOTIDE SEQUENCE [LARGE SCALE GENOMIC DNA]</scope>
    <source>
        <strain evidence="3">cv. Kellogg 1175</strain>
        <tissue evidence="2">Leaf</tissue>
    </source>
</reference>
<dbReference type="Proteomes" id="UP000095767">
    <property type="component" value="Unassembled WGS sequence"/>
</dbReference>
<feature type="region of interest" description="Disordered" evidence="1">
    <location>
        <begin position="47"/>
        <end position="72"/>
    </location>
</feature>
<comment type="caution">
    <text evidence="2">The sequence shown here is derived from an EMBL/GenBank/DDBJ whole genome shotgun (WGS) entry which is preliminary data.</text>
</comment>
<name>A0A1E5VQB5_9POAL</name>
<organism evidence="2 3">
    <name type="scientific">Dichanthelium oligosanthes</name>
    <dbReference type="NCBI Taxonomy" id="888268"/>
    <lineage>
        <taxon>Eukaryota</taxon>
        <taxon>Viridiplantae</taxon>
        <taxon>Streptophyta</taxon>
        <taxon>Embryophyta</taxon>
        <taxon>Tracheophyta</taxon>
        <taxon>Spermatophyta</taxon>
        <taxon>Magnoliopsida</taxon>
        <taxon>Liliopsida</taxon>
        <taxon>Poales</taxon>
        <taxon>Poaceae</taxon>
        <taxon>PACMAD clade</taxon>
        <taxon>Panicoideae</taxon>
        <taxon>Panicodae</taxon>
        <taxon>Paniceae</taxon>
        <taxon>Dichantheliinae</taxon>
        <taxon>Dichanthelium</taxon>
    </lineage>
</organism>
<gene>
    <name evidence="2" type="ORF">BAE44_0011694</name>
</gene>
<dbReference type="AlphaFoldDB" id="A0A1E5VQB5"/>
<evidence type="ECO:0000313" key="2">
    <source>
        <dbReference type="EMBL" id="OEL27286.1"/>
    </source>
</evidence>
<protein>
    <submittedName>
        <fullName evidence="2">Chalcone synthase 4</fullName>
    </submittedName>
</protein>
<evidence type="ECO:0000313" key="3">
    <source>
        <dbReference type="Proteomes" id="UP000095767"/>
    </source>
</evidence>
<evidence type="ECO:0000256" key="1">
    <source>
        <dbReference type="SAM" id="MobiDB-lite"/>
    </source>
</evidence>